<accession>A0ABX2EUS1</accession>
<organism evidence="1 2">
    <name type="scientific">Pseudaquabacterium terrae</name>
    <dbReference type="NCBI Taxonomy" id="2732868"/>
    <lineage>
        <taxon>Bacteria</taxon>
        <taxon>Pseudomonadati</taxon>
        <taxon>Pseudomonadota</taxon>
        <taxon>Betaproteobacteria</taxon>
        <taxon>Burkholderiales</taxon>
        <taxon>Sphaerotilaceae</taxon>
        <taxon>Pseudaquabacterium</taxon>
    </lineage>
</organism>
<sequence>MRFHRTEAERQKNPTDKERLYQKLSTDPTLVSLRERNRNKPRVEVMPITPYDKYPTVKSIQSALQRLPEIQTHARAAEMIREFVGKALAAAPAGKLIVILLGENHGSDLAITLALSTLHLVANHPQNYPQKKYLVEHPAETVTTYKEYAPDYIADFQHAETAGIGFSAYSPESDAQTARVVTNYTYAMAKGFQLESMDPKHHTAGSMDEREAAMVNRIWHEAQGAQVTVVSVGLHHLPALHERLAENFYTIGVMHAQMPVPGYNEQVKRASYALAKPDQILMVRPDPRLADAPVDAIELQNSFK</sequence>
<gene>
    <name evidence="1" type="ORF">HLB44_35005</name>
</gene>
<dbReference type="EMBL" id="JABRWJ010000019">
    <property type="protein sequence ID" value="NRF72206.1"/>
    <property type="molecule type" value="Genomic_DNA"/>
</dbReference>
<dbReference type="RefSeq" id="WP_173135010.1">
    <property type="nucleotide sequence ID" value="NZ_JABRWJ010000019.1"/>
</dbReference>
<protein>
    <recommendedName>
        <fullName evidence="3">Haem-binding uptake Tiki superfamily ChaN domain-containing protein</fullName>
    </recommendedName>
</protein>
<reference evidence="1 2" key="1">
    <citation type="submission" date="2020-05" db="EMBL/GenBank/DDBJ databases">
        <title>Aquincola sp. isolate from soil.</title>
        <authorList>
            <person name="Han J."/>
            <person name="Kim D.-U."/>
        </authorList>
    </citation>
    <scope>NUCLEOTIDE SEQUENCE [LARGE SCALE GENOMIC DNA]</scope>
    <source>
        <strain evidence="1 2">S2</strain>
    </source>
</reference>
<keyword evidence="2" id="KW-1185">Reference proteome</keyword>
<evidence type="ECO:0000313" key="2">
    <source>
        <dbReference type="Proteomes" id="UP000737171"/>
    </source>
</evidence>
<evidence type="ECO:0008006" key="3">
    <source>
        <dbReference type="Google" id="ProtNLM"/>
    </source>
</evidence>
<proteinExistence type="predicted"/>
<dbReference type="Proteomes" id="UP000737171">
    <property type="component" value="Unassembled WGS sequence"/>
</dbReference>
<evidence type="ECO:0000313" key="1">
    <source>
        <dbReference type="EMBL" id="NRF72206.1"/>
    </source>
</evidence>
<comment type="caution">
    <text evidence="1">The sequence shown here is derived from an EMBL/GenBank/DDBJ whole genome shotgun (WGS) entry which is preliminary data.</text>
</comment>
<name>A0ABX2EUS1_9BURK</name>